<accession>A4S032</accession>
<evidence type="ECO:0000313" key="4">
    <source>
        <dbReference type="Proteomes" id="UP000001568"/>
    </source>
</evidence>
<dbReference type="AlphaFoldDB" id="A4S032"/>
<dbReference type="HOGENOM" id="CLU_150888_0_0_1"/>
<sequence>MLAARATTTTRATVQTPRAPSAGASRARVVARASLKQSASSLVAHAAVALTVANPALADALAAVDDVPLTKSPAFLGFACVAVCWGIPQTLGTAILSQKEAKGRALLQKRGIDTSDIGQGNWGKVQRRLQENDIDWKNEEA</sequence>
<name>A4S032_OSTLU</name>
<dbReference type="OrthoDB" id="498649at2759"/>
<dbReference type="KEGG" id="olu:OSTLU_32600"/>
<proteinExistence type="predicted"/>
<keyword evidence="2" id="KW-0812">Transmembrane</keyword>
<dbReference type="Gramene" id="ABO96966">
    <property type="protein sequence ID" value="ABO96966"/>
    <property type="gene ID" value="OSTLU_32600"/>
</dbReference>
<protein>
    <submittedName>
        <fullName evidence="3">Uncharacterized protein</fullName>
    </submittedName>
</protein>
<keyword evidence="2" id="KW-0472">Membrane</keyword>
<organism evidence="3 4">
    <name type="scientific">Ostreococcus lucimarinus (strain CCE9901)</name>
    <dbReference type="NCBI Taxonomy" id="436017"/>
    <lineage>
        <taxon>Eukaryota</taxon>
        <taxon>Viridiplantae</taxon>
        <taxon>Chlorophyta</taxon>
        <taxon>Mamiellophyceae</taxon>
        <taxon>Mamiellales</taxon>
        <taxon>Bathycoccaceae</taxon>
        <taxon>Ostreococcus</taxon>
    </lineage>
</organism>
<dbReference type="EMBL" id="CP000587">
    <property type="protein sequence ID" value="ABO96966.1"/>
    <property type="molecule type" value="Genomic_DNA"/>
</dbReference>
<evidence type="ECO:0000256" key="1">
    <source>
        <dbReference type="SAM" id="MobiDB-lite"/>
    </source>
</evidence>
<evidence type="ECO:0000256" key="2">
    <source>
        <dbReference type="SAM" id="Phobius"/>
    </source>
</evidence>
<feature type="transmembrane region" description="Helical" evidence="2">
    <location>
        <begin position="42"/>
        <end position="63"/>
    </location>
</feature>
<keyword evidence="2" id="KW-1133">Transmembrane helix</keyword>
<reference evidence="3 4" key="1">
    <citation type="journal article" date="2007" name="Proc. Natl. Acad. Sci. U.S.A.">
        <title>The tiny eukaryote Ostreococcus provides genomic insights into the paradox of plankton speciation.</title>
        <authorList>
            <person name="Palenik B."/>
            <person name="Grimwood J."/>
            <person name="Aerts A."/>
            <person name="Rouze P."/>
            <person name="Salamov A."/>
            <person name="Putnam N."/>
            <person name="Dupont C."/>
            <person name="Jorgensen R."/>
            <person name="Derelle E."/>
            <person name="Rombauts S."/>
            <person name="Zhou K."/>
            <person name="Otillar R."/>
            <person name="Merchant S.S."/>
            <person name="Podell S."/>
            <person name="Gaasterland T."/>
            <person name="Napoli C."/>
            <person name="Gendler K."/>
            <person name="Manuell A."/>
            <person name="Tai V."/>
            <person name="Vallon O."/>
            <person name="Piganeau G."/>
            <person name="Jancek S."/>
            <person name="Heijde M."/>
            <person name="Jabbari K."/>
            <person name="Bowler C."/>
            <person name="Lohr M."/>
            <person name="Robbens S."/>
            <person name="Werner G."/>
            <person name="Dubchak I."/>
            <person name="Pazour G.J."/>
            <person name="Ren Q."/>
            <person name="Paulsen I."/>
            <person name="Delwiche C."/>
            <person name="Schmutz J."/>
            <person name="Rokhsar D."/>
            <person name="Van de Peer Y."/>
            <person name="Moreau H."/>
            <person name="Grigoriev I.V."/>
        </authorList>
    </citation>
    <scope>NUCLEOTIDE SEQUENCE [LARGE SCALE GENOMIC DNA]</scope>
    <source>
        <strain evidence="3 4">CCE9901</strain>
    </source>
</reference>
<dbReference type="GeneID" id="5002643"/>
<dbReference type="RefSeq" id="XP_001418673.1">
    <property type="nucleotide sequence ID" value="XM_001418636.1"/>
</dbReference>
<dbReference type="Proteomes" id="UP000001568">
    <property type="component" value="Chromosome 7"/>
</dbReference>
<feature type="region of interest" description="Disordered" evidence="1">
    <location>
        <begin position="1"/>
        <end position="25"/>
    </location>
</feature>
<dbReference type="OMA" id="RPYASSK"/>
<keyword evidence="4" id="KW-1185">Reference proteome</keyword>
<gene>
    <name evidence="3" type="ORF">OSTLU_32600</name>
</gene>
<feature type="transmembrane region" description="Helical" evidence="2">
    <location>
        <begin position="75"/>
        <end position="96"/>
    </location>
</feature>
<evidence type="ECO:0000313" key="3">
    <source>
        <dbReference type="EMBL" id="ABO96966.1"/>
    </source>
</evidence>